<dbReference type="InterPro" id="IPR029058">
    <property type="entry name" value="AB_hydrolase_fold"/>
</dbReference>
<proteinExistence type="predicted"/>
<dbReference type="Proteomes" id="UP000594842">
    <property type="component" value="Segment"/>
</dbReference>
<evidence type="ECO:0000313" key="2">
    <source>
        <dbReference type="Proteomes" id="UP000594842"/>
    </source>
</evidence>
<dbReference type="KEGG" id="vg:63025931"/>
<dbReference type="EMBL" id="MW314849">
    <property type="protein sequence ID" value="QPO17054.1"/>
    <property type="molecule type" value="Genomic_DNA"/>
</dbReference>
<gene>
    <name evidence="1" type="primary">58</name>
    <name evidence="1" type="ORF">SEA_DEXDERT_58</name>
</gene>
<sequence length="259" mass="27919">MNTWLLAVRGTAEPQDGEANLLNAVYRATRERGVLYVDVAYPASIAVANAGNDVLGASLAESVDQAEQALREIVAEIPLGDRIVLAGYSLGAIAVLQAAAAGIRYDRIVTIACPTRTIGHVTGGRVLRTGYTGIAAGYRPEPRTLDDVCHIVNPNDGITCLHPQSPLRRLVPYLWALDLDDWAPWAGTVYAHLTGWRRLLDPRAVFNPQAWGEALPALDGYLHGGQHTTAYRDAKWEHNGQLISGVALAGKLVDEVTAR</sequence>
<name>A0A7T1KS60_9CAUD</name>
<keyword evidence="2" id="KW-1185">Reference proteome</keyword>
<organism evidence="1 2">
    <name type="scientific">Gordonia phage Dexdert</name>
    <dbReference type="NCBI Taxonomy" id="2794946"/>
    <lineage>
        <taxon>Viruses</taxon>
        <taxon>Duplodnaviria</taxon>
        <taxon>Heunggongvirae</taxon>
        <taxon>Uroviricota</taxon>
        <taxon>Caudoviricetes</taxon>
        <taxon>Stackebrandtviridae</taxon>
        <taxon>Schenleyvirinae</taxon>
        <taxon>Dexdertvirus</taxon>
        <taxon>Dexdertvirus dexdert</taxon>
    </lineage>
</organism>
<dbReference type="RefSeq" id="YP_010001438.1">
    <property type="nucleotide sequence ID" value="NC_053210.1"/>
</dbReference>
<dbReference type="Gene3D" id="3.40.50.1820">
    <property type="entry name" value="alpha/beta hydrolase"/>
    <property type="match status" value="1"/>
</dbReference>
<evidence type="ECO:0000313" key="1">
    <source>
        <dbReference type="EMBL" id="QPO17054.1"/>
    </source>
</evidence>
<dbReference type="GeneID" id="63025931"/>
<protein>
    <submittedName>
        <fullName evidence="1">Lysin B</fullName>
    </submittedName>
</protein>
<accession>A0A7T1KS60</accession>
<dbReference type="SUPFAM" id="SSF53474">
    <property type="entry name" value="alpha/beta-Hydrolases"/>
    <property type="match status" value="1"/>
</dbReference>
<reference evidence="1 2" key="1">
    <citation type="submission" date="2020-12" db="EMBL/GenBank/DDBJ databases">
        <authorList>
            <person name="Kaganovsky A.M."/>
            <person name="Abad L.A."/>
            <person name="Hancock A.M."/>
            <person name="Wiggins Z.F."/>
            <person name="Bellamy Z.J."/>
            <person name="Moore L.A."/>
            <person name="Neal J.P."/>
            <person name="Poydras T.E."/>
            <person name="Timmer K."/>
            <person name="DeJong R."/>
            <person name="Gissendanner C.R."/>
            <person name="Findley A.M."/>
            <person name="Garlena R.A."/>
            <person name="Russell D.A."/>
            <person name="Jacobs-Sera D."/>
            <person name="Hatfull G.F."/>
        </authorList>
    </citation>
    <scope>NUCLEOTIDE SEQUENCE [LARGE SCALE GENOMIC DNA]</scope>
</reference>